<comment type="caution">
    <text evidence="2">The sequence shown here is derived from an EMBL/GenBank/DDBJ whole genome shotgun (WGS) entry which is preliminary data.</text>
</comment>
<dbReference type="CDD" id="cd01066">
    <property type="entry name" value="APP_MetAP"/>
    <property type="match status" value="1"/>
</dbReference>
<dbReference type="AlphaFoldDB" id="A0A1E5XTK2"/>
<dbReference type="PANTHER" id="PTHR46112">
    <property type="entry name" value="AMINOPEPTIDASE"/>
    <property type="match status" value="1"/>
</dbReference>
<dbReference type="InterPro" id="IPR029149">
    <property type="entry name" value="Creatin/AminoP/Spt16_N"/>
</dbReference>
<gene>
    <name evidence="2" type="ORF">VW23_000145</name>
</gene>
<dbReference type="SUPFAM" id="SSF55920">
    <property type="entry name" value="Creatinase/aminopeptidase"/>
    <property type="match status" value="1"/>
</dbReference>
<dbReference type="Gene3D" id="3.90.230.10">
    <property type="entry name" value="Creatinase/methionine aminopeptidase superfamily"/>
    <property type="match status" value="1"/>
</dbReference>
<proteinExistence type="predicted"/>
<dbReference type="RefSeq" id="WP_069908918.1">
    <property type="nucleotide sequence ID" value="NZ_LAJE02000112.1"/>
</dbReference>
<accession>A0A1E5XTK2</accession>
<reference evidence="2 3" key="1">
    <citation type="journal article" date="2015" name="Genome Announc.">
        <title>Genome Assemblies of Three Soil-Associated Devosia species: D. insulae, D. limi, and D. soli.</title>
        <authorList>
            <person name="Hassan Y.I."/>
            <person name="Lepp D."/>
            <person name="Zhou T."/>
        </authorList>
    </citation>
    <scope>NUCLEOTIDE SEQUENCE [LARGE SCALE GENOMIC DNA]</scope>
    <source>
        <strain evidence="2 3">DS-56</strain>
    </source>
</reference>
<name>A0A1E5XTK2_9HYPH</name>
<dbReference type="EMBL" id="LAJE02000112">
    <property type="protein sequence ID" value="OEO31921.1"/>
    <property type="molecule type" value="Genomic_DNA"/>
</dbReference>
<dbReference type="PANTHER" id="PTHR46112:SF8">
    <property type="entry name" value="CYTOPLASMIC PEPTIDASE PEPQ-RELATED"/>
    <property type="match status" value="1"/>
</dbReference>
<dbReference type="SUPFAM" id="SSF53092">
    <property type="entry name" value="Creatinase/prolidase N-terminal domain"/>
    <property type="match status" value="1"/>
</dbReference>
<sequence length="394" mass="42314">MTTALPIALLEQRLSAGRELLQRHGLDAIVAFSAPRGLAAATQSSGNIGWFTNFTPMWAPSMLVITATDAVIVAPGKNEARLFTTRVGGLYQVETAGPAGLVARASAIAHASRWRVGVAGADEMTAKLAATFASSFPRMVRIDPILQAMRLDRDPAETALHRRAAEISDAMLARAFAYAAEPQATPARLMAEVEHAGRALGADVSRLWLSTGPEPPVTYFEMFELPPSIAPGDRVQLGTMVSFEGYFAQGLRIGSRGKPAPELSEAAARLLDIQDAALAALIPGRPVHELVDLIEARIDAICPYTRDSDPFRFQSCHGLGLDYSEPGLAEALSPRRDKSRDADGPLLRPGMVFEIHPNFTLPGLGHVCAGDVALVTDTGAEWLTRFRRGIFQID</sequence>
<evidence type="ECO:0000259" key="1">
    <source>
        <dbReference type="Pfam" id="PF00557"/>
    </source>
</evidence>
<evidence type="ECO:0000313" key="2">
    <source>
        <dbReference type="EMBL" id="OEO31921.1"/>
    </source>
</evidence>
<feature type="domain" description="Peptidase M24" evidence="1">
    <location>
        <begin position="160"/>
        <end position="377"/>
    </location>
</feature>
<dbReference type="InterPro" id="IPR050659">
    <property type="entry name" value="Peptidase_M24B"/>
</dbReference>
<dbReference type="InterPro" id="IPR000994">
    <property type="entry name" value="Pept_M24"/>
</dbReference>
<organism evidence="2 3">
    <name type="scientific">Devosia insulae DS-56</name>
    <dbReference type="NCBI Taxonomy" id="1116389"/>
    <lineage>
        <taxon>Bacteria</taxon>
        <taxon>Pseudomonadati</taxon>
        <taxon>Pseudomonadota</taxon>
        <taxon>Alphaproteobacteria</taxon>
        <taxon>Hyphomicrobiales</taxon>
        <taxon>Devosiaceae</taxon>
        <taxon>Devosia</taxon>
    </lineage>
</organism>
<dbReference type="Gene3D" id="3.40.350.10">
    <property type="entry name" value="Creatinase/prolidase N-terminal domain"/>
    <property type="match status" value="1"/>
</dbReference>
<dbReference type="Proteomes" id="UP000095463">
    <property type="component" value="Unassembled WGS sequence"/>
</dbReference>
<dbReference type="InterPro" id="IPR036005">
    <property type="entry name" value="Creatinase/aminopeptidase-like"/>
</dbReference>
<keyword evidence="3" id="KW-1185">Reference proteome</keyword>
<evidence type="ECO:0000313" key="3">
    <source>
        <dbReference type="Proteomes" id="UP000095463"/>
    </source>
</evidence>
<dbReference type="Pfam" id="PF00557">
    <property type="entry name" value="Peptidase_M24"/>
    <property type="match status" value="1"/>
</dbReference>
<protein>
    <recommendedName>
        <fullName evidence="1">Peptidase M24 domain-containing protein</fullName>
    </recommendedName>
</protein>